<sequence length="395" mass="43163">MDIGRGKGASKCSETGTEESDGNGISKHSLMHLELVGNQSYTHSSGTSTGTSDHSQEHIEVGVASDPFYFNQDVFNGTESSKVVSAKQQRLSSSSSSSTSSTDDQFQANKKLSESRSGIAFTSSSKPDDEHHVSATATSTSRVPSFVHGPTVTISPPLQMMDQEGGYDPYRISSSVFKRRNSLTPADWSIASNESLFSIQVENNSFSREHFLNSKSGEFSKSDEELFALSPSTDKKSEGTLISDGGAKDKTDPSAEEPNEEKPTYPPRFWTSPTHSDVGTTVLQLNLYWIIAVLKMAEMLFPWKKKGTNKDKDEKKNKSPCHLQHPRNYLAAETVALVFLVVNGNGNAAHGIGTGVAPVTIVVNDIENYFQPALSLPKTKKILWNGLYYRMFALI</sequence>
<feature type="compositionally biased region" description="Low complexity" evidence="1">
    <location>
        <begin position="92"/>
        <end position="102"/>
    </location>
</feature>
<evidence type="ECO:0000313" key="2">
    <source>
        <dbReference type="EMBL" id="MBA0751754.1"/>
    </source>
</evidence>
<organism evidence="2 3">
    <name type="scientific">Gossypium gossypioides</name>
    <name type="common">Mexican cotton</name>
    <name type="synonym">Selera gossypioides</name>
    <dbReference type="NCBI Taxonomy" id="34282"/>
    <lineage>
        <taxon>Eukaryota</taxon>
        <taxon>Viridiplantae</taxon>
        <taxon>Streptophyta</taxon>
        <taxon>Embryophyta</taxon>
        <taxon>Tracheophyta</taxon>
        <taxon>Spermatophyta</taxon>
        <taxon>Magnoliopsida</taxon>
        <taxon>eudicotyledons</taxon>
        <taxon>Gunneridae</taxon>
        <taxon>Pentapetalae</taxon>
        <taxon>rosids</taxon>
        <taxon>malvids</taxon>
        <taxon>Malvales</taxon>
        <taxon>Malvaceae</taxon>
        <taxon>Malvoideae</taxon>
        <taxon>Gossypium</taxon>
    </lineage>
</organism>
<evidence type="ECO:0000313" key="3">
    <source>
        <dbReference type="Proteomes" id="UP000593579"/>
    </source>
</evidence>
<dbReference type="OrthoDB" id="1302201at2759"/>
<keyword evidence="3" id="KW-1185">Reference proteome</keyword>
<dbReference type="EMBL" id="JABEZY010000013">
    <property type="protein sequence ID" value="MBA0751754.1"/>
    <property type="molecule type" value="Genomic_DNA"/>
</dbReference>
<dbReference type="PANTHER" id="PTHR33673:SF3">
    <property type="entry name" value="SUPPRESSOR SRP40-LIKE PROTEIN"/>
    <property type="match status" value="1"/>
</dbReference>
<feature type="compositionally biased region" description="Polar residues" evidence="1">
    <location>
        <begin position="81"/>
        <end position="91"/>
    </location>
</feature>
<feature type="region of interest" description="Disordered" evidence="1">
    <location>
        <begin position="1"/>
        <end position="59"/>
    </location>
</feature>
<protein>
    <submittedName>
        <fullName evidence="2">Uncharacterized protein</fullName>
    </submittedName>
</protein>
<accession>A0A7J9CTV8</accession>
<dbReference type="Proteomes" id="UP000593579">
    <property type="component" value="Unassembled WGS sequence"/>
</dbReference>
<feature type="region of interest" description="Disordered" evidence="1">
    <location>
        <begin position="230"/>
        <end position="271"/>
    </location>
</feature>
<comment type="caution">
    <text evidence="2">The sequence shown here is derived from an EMBL/GenBank/DDBJ whole genome shotgun (WGS) entry which is preliminary data.</text>
</comment>
<gene>
    <name evidence="2" type="ORF">Gogos_000658</name>
</gene>
<reference evidence="2 3" key="1">
    <citation type="journal article" date="2019" name="Genome Biol. Evol.">
        <title>Insights into the evolution of the New World diploid cottons (Gossypium, subgenus Houzingenia) based on genome sequencing.</title>
        <authorList>
            <person name="Grover C.E."/>
            <person name="Arick M.A. 2nd"/>
            <person name="Thrash A."/>
            <person name="Conover J.L."/>
            <person name="Sanders W.S."/>
            <person name="Peterson D.G."/>
            <person name="Frelichowski J.E."/>
            <person name="Scheffler J.A."/>
            <person name="Scheffler B.E."/>
            <person name="Wendel J.F."/>
        </authorList>
    </citation>
    <scope>NUCLEOTIDE SEQUENCE [LARGE SCALE GENOMIC DNA]</scope>
    <source>
        <strain evidence="2">5</strain>
        <tissue evidence="2">Leaf</tissue>
    </source>
</reference>
<dbReference type="PANTHER" id="PTHR33673">
    <property type="entry name" value="SUPPRESSOR SRP40-LIKE PROTEIN"/>
    <property type="match status" value="1"/>
</dbReference>
<feature type="region of interest" description="Disordered" evidence="1">
    <location>
        <begin position="81"/>
        <end position="159"/>
    </location>
</feature>
<proteinExistence type="predicted"/>
<name>A0A7J9CTV8_GOSGO</name>
<evidence type="ECO:0000256" key="1">
    <source>
        <dbReference type="SAM" id="MobiDB-lite"/>
    </source>
</evidence>
<dbReference type="AlphaFoldDB" id="A0A7J9CTV8"/>
<feature type="compositionally biased region" description="Low complexity" evidence="1">
    <location>
        <begin position="40"/>
        <end position="53"/>
    </location>
</feature>